<dbReference type="FunFam" id="3.40.605.10:FF:000026">
    <property type="entry name" value="Aldehyde dehydrogenase, putative"/>
    <property type="match status" value="1"/>
</dbReference>
<name>A0A485B074_KLUCR</name>
<feature type="domain" description="Aldehyde dehydrogenase" evidence="5">
    <location>
        <begin position="7"/>
        <end position="214"/>
    </location>
</feature>
<dbReference type="SUPFAM" id="SSF53720">
    <property type="entry name" value="ALDH-like"/>
    <property type="match status" value="1"/>
</dbReference>
<reference evidence="6 7" key="1">
    <citation type="submission" date="2019-03" db="EMBL/GenBank/DDBJ databases">
        <authorList>
            <consortium name="Pathogen Informatics"/>
        </authorList>
    </citation>
    <scope>NUCLEOTIDE SEQUENCE [LARGE SCALE GENOMIC DNA]</scope>
    <source>
        <strain evidence="6 7">NCTC12993</strain>
    </source>
</reference>
<evidence type="ECO:0000259" key="5">
    <source>
        <dbReference type="Pfam" id="PF00171"/>
    </source>
</evidence>
<comment type="catalytic activity">
    <reaction evidence="4">
        <text>an aldehyde + NAD(+) + H2O = a carboxylate + NADH + 2 H(+)</text>
        <dbReference type="Rhea" id="RHEA:16185"/>
        <dbReference type="ChEBI" id="CHEBI:15377"/>
        <dbReference type="ChEBI" id="CHEBI:15378"/>
        <dbReference type="ChEBI" id="CHEBI:17478"/>
        <dbReference type="ChEBI" id="CHEBI:29067"/>
        <dbReference type="ChEBI" id="CHEBI:57540"/>
        <dbReference type="ChEBI" id="CHEBI:57945"/>
        <dbReference type="EC" id="1.2.1.3"/>
    </reaction>
</comment>
<evidence type="ECO:0000313" key="6">
    <source>
        <dbReference type="EMBL" id="VFS64898.1"/>
    </source>
</evidence>
<dbReference type="InterPro" id="IPR016162">
    <property type="entry name" value="Ald_DH_N"/>
</dbReference>
<accession>A0A485B074</accession>
<keyword evidence="2 6" id="KW-0560">Oxidoreductase</keyword>
<dbReference type="Proteomes" id="UP000401081">
    <property type="component" value="Unassembled WGS sequence"/>
</dbReference>
<dbReference type="EMBL" id="CAADJD010000018">
    <property type="protein sequence ID" value="VFS64898.1"/>
    <property type="molecule type" value="Genomic_DNA"/>
</dbReference>
<organism evidence="6 7">
    <name type="scientific">Kluyvera cryocrescens</name>
    <name type="common">Kluyvera citrophila</name>
    <dbReference type="NCBI Taxonomy" id="580"/>
    <lineage>
        <taxon>Bacteria</taxon>
        <taxon>Pseudomonadati</taxon>
        <taxon>Pseudomonadota</taxon>
        <taxon>Gammaproteobacteria</taxon>
        <taxon>Enterobacterales</taxon>
        <taxon>Enterobacteriaceae</taxon>
        <taxon>Kluyvera</taxon>
    </lineage>
</organism>
<dbReference type="PROSITE" id="PS00070">
    <property type="entry name" value="ALDEHYDE_DEHYDR_CYS"/>
    <property type="match status" value="1"/>
</dbReference>
<sequence>MMPTPKTAVHMALEAGFMNSGQACIAGTRILVPASRKAEFEQEMVAAIAQFPAGEPRDAQTVIGPMVSRKQWQRVQDYIRLGQQEGARLLVGGVGRVEGAEKGWSVQPTIFTDVNNQMRIAREEIFGPVLVVIPYADDAEALAIANDTDYGLSALVLSGSSQRGEAMALQIESGRVLVNTLEHEHLAPFGGFKQSGLGREMGKWGLQAYLEPKTLLVG</sequence>
<dbReference type="EC" id="1.2.1.3" evidence="3"/>
<evidence type="ECO:0000256" key="1">
    <source>
        <dbReference type="ARBA" id="ARBA00009986"/>
    </source>
</evidence>
<dbReference type="Pfam" id="PF00171">
    <property type="entry name" value="Aldedh"/>
    <property type="match status" value="1"/>
</dbReference>
<dbReference type="InterPro" id="IPR016161">
    <property type="entry name" value="Ald_DH/histidinol_DH"/>
</dbReference>
<dbReference type="PANTHER" id="PTHR42804">
    <property type="entry name" value="ALDEHYDE DEHYDROGENASE"/>
    <property type="match status" value="1"/>
</dbReference>
<comment type="similarity">
    <text evidence="1">Belongs to the aldehyde dehydrogenase family.</text>
</comment>
<dbReference type="Gene3D" id="3.40.309.10">
    <property type="entry name" value="Aldehyde Dehydrogenase, Chain A, domain 2"/>
    <property type="match status" value="1"/>
</dbReference>
<dbReference type="InterPro" id="IPR016160">
    <property type="entry name" value="Ald_DH_CS_CYS"/>
</dbReference>
<evidence type="ECO:0000256" key="4">
    <source>
        <dbReference type="ARBA" id="ARBA00049194"/>
    </source>
</evidence>
<evidence type="ECO:0000313" key="7">
    <source>
        <dbReference type="Proteomes" id="UP000401081"/>
    </source>
</evidence>
<evidence type="ECO:0000256" key="3">
    <source>
        <dbReference type="ARBA" id="ARBA00024226"/>
    </source>
</evidence>
<dbReference type="AlphaFoldDB" id="A0A485B074"/>
<dbReference type="PANTHER" id="PTHR42804:SF1">
    <property type="entry name" value="ALDEHYDE DEHYDROGENASE-RELATED"/>
    <property type="match status" value="1"/>
</dbReference>
<dbReference type="InterPro" id="IPR015590">
    <property type="entry name" value="Aldehyde_DH_dom"/>
</dbReference>
<keyword evidence="7" id="KW-1185">Reference proteome</keyword>
<gene>
    <name evidence="6" type="ORF">NCTC12993_03389</name>
</gene>
<evidence type="ECO:0000256" key="2">
    <source>
        <dbReference type="ARBA" id="ARBA00023002"/>
    </source>
</evidence>
<protein>
    <recommendedName>
        <fullName evidence="3">aldehyde dehydrogenase (NAD(+))</fullName>
        <ecNumber evidence="3">1.2.1.3</ecNumber>
    </recommendedName>
</protein>
<dbReference type="GO" id="GO:0004029">
    <property type="term" value="F:aldehyde dehydrogenase (NAD+) activity"/>
    <property type="evidence" value="ECO:0007669"/>
    <property type="project" value="UniProtKB-EC"/>
</dbReference>
<proteinExistence type="inferred from homology"/>
<dbReference type="InterPro" id="IPR016163">
    <property type="entry name" value="Ald_DH_C"/>
</dbReference>
<dbReference type="Gene3D" id="3.40.605.10">
    <property type="entry name" value="Aldehyde Dehydrogenase, Chain A, domain 1"/>
    <property type="match status" value="1"/>
</dbReference>